<comment type="function">
    <text evidence="1">Dirigent proteins impart stereoselectivity on the phenoxy radical-coupling reaction, yielding optically active lignans from two molecules of coniferyl alcohol in the biosynthesis of lignans, flavonolignans, and alkaloids and thus plays a central role in plant secondary metabolism.</text>
</comment>
<dbReference type="AlphaFoldDB" id="A0ABD3LVM1"/>
<comment type="subunit">
    <text evidence="1">Homodimer.</text>
</comment>
<keyword evidence="1" id="KW-0732">Signal</keyword>
<feature type="chain" id="PRO_5044535342" description="Dirigent protein" evidence="1">
    <location>
        <begin position="22"/>
        <end position="172"/>
    </location>
</feature>
<comment type="subcellular location">
    <subcellularLocation>
        <location evidence="1">Secreted</location>
        <location evidence="1">Extracellular space</location>
        <location evidence="1">Apoplast</location>
    </subcellularLocation>
</comment>
<accession>A0ABD3LVM1</accession>
<sequence>MARSLPKLVLITLLFPLTIFAARSQPSARSLSIEAGPRRSERLSHLHFYLHEVILSLTTTQSTTSFGTIFAIDDMLKLGPDVGSKLVGRAQGPTSSASQAKLTLLMAVNLVFTEGQLQWEHFGCPLSMLGRNSLALEVREMLVRGYVRTKTRSIDRTSGILVSEYDIYILHY</sequence>
<keyword evidence="1" id="KW-0052">Apoplast</keyword>
<reference evidence="2 3" key="1">
    <citation type="submission" date="2024-11" db="EMBL/GenBank/DDBJ databases">
        <title>Chromosome-level genome assembly of Eucalyptus globulus Labill. provides insights into its genome evolution.</title>
        <authorList>
            <person name="Li X."/>
        </authorList>
    </citation>
    <scope>NUCLEOTIDE SEQUENCE [LARGE SCALE GENOMIC DNA]</scope>
    <source>
        <strain evidence="2">CL2024</strain>
        <tissue evidence="2">Fresh tender leaves</tissue>
    </source>
</reference>
<dbReference type="Proteomes" id="UP001634007">
    <property type="component" value="Unassembled WGS sequence"/>
</dbReference>
<protein>
    <recommendedName>
        <fullName evidence="1">Dirigent protein</fullName>
    </recommendedName>
</protein>
<evidence type="ECO:0000313" key="3">
    <source>
        <dbReference type="Proteomes" id="UP001634007"/>
    </source>
</evidence>
<comment type="caution">
    <text evidence="2">The sequence shown here is derived from an EMBL/GenBank/DDBJ whole genome shotgun (WGS) entry which is preliminary data.</text>
</comment>
<gene>
    <name evidence="2" type="ORF">ACJRO7_002493</name>
</gene>
<proteinExistence type="inferred from homology"/>
<evidence type="ECO:0000313" key="2">
    <source>
        <dbReference type="EMBL" id="KAL3755447.1"/>
    </source>
</evidence>
<comment type="similarity">
    <text evidence="1">Belongs to the plant dirigent protein family.</text>
</comment>
<dbReference type="PANTHER" id="PTHR21495">
    <property type="entry name" value="NUCLEOPORIN-RELATED"/>
    <property type="match status" value="1"/>
</dbReference>
<organism evidence="2 3">
    <name type="scientific">Eucalyptus globulus</name>
    <name type="common">Tasmanian blue gum</name>
    <dbReference type="NCBI Taxonomy" id="34317"/>
    <lineage>
        <taxon>Eukaryota</taxon>
        <taxon>Viridiplantae</taxon>
        <taxon>Streptophyta</taxon>
        <taxon>Embryophyta</taxon>
        <taxon>Tracheophyta</taxon>
        <taxon>Spermatophyta</taxon>
        <taxon>Magnoliopsida</taxon>
        <taxon>eudicotyledons</taxon>
        <taxon>Gunneridae</taxon>
        <taxon>Pentapetalae</taxon>
        <taxon>rosids</taxon>
        <taxon>malvids</taxon>
        <taxon>Myrtales</taxon>
        <taxon>Myrtaceae</taxon>
        <taxon>Myrtoideae</taxon>
        <taxon>Eucalypteae</taxon>
        <taxon>Eucalyptus</taxon>
    </lineage>
</organism>
<feature type="signal peptide" evidence="1">
    <location>
        <begin position="1"/>
        <end position="21"/>
    </location>
</feature>
<dbReference type="InterPro" id="IPR004265">
    <property type="entry name" value="Dirigent"/>
</dbReference>
<keyword evidence="3" id="KW-1185">Reference proteome</keyword>
<name>A0ABD3LVM1_EUCGL</name>
<evidence type="ECO:0000256" key="1">
    <source>
        <dbReference type="RuleBase" id="RU363099"/>
    </source>
</evidence>
<dbReference type="GO" id="GO:0048046">
    <property type="term" value="C:apoplast"/>
    <property type="evidence" value="ECO:0007669"/>
    <property type="project" value="UniProtKB-SubCell"/>
</dbReference>
<dbReference type="EMBL" id="JBJKBG010000001">
    <property type="protein sequence ID" value="KAL3755447.1"/>
    <property type="molecule type" value="Genomic_DNA"/>
</dbReference>
<keyword evidence="1" id="KW-0964">Secreted</keyword>
<dbReference type="Pfam" id="PF03018">
    <property type="entry name" value="Dirigent"/>
    <property type="match status" value="1"/>
</dbReference>